<dbReference type="EMBL" id="SRLO01000086">
    <property type="protein sequence ID" value="TNN77158.1"/>
    <property type="molecule type" value="Genomic_DNA"/>
</dbReference>
<evidence type="ECO:0000313" key="2">
    <source>
        <dbReference type="Proteomes" id="UP000314294"/>
    </source>
</evidence>
<reference evidence="1 2" key="1">
    <citation type="submission" date="2019-03" db="EMBL/GenBank/DDBJ databases">
        <title>First draft genome of Liparis tanakae, snailfish: a comprehensive survey of snailfish specific genes.</title>
        <authorList>
            <person name="Kim W."/>
            <person name="Song I."/>
            <person name="Jeong J.-H."/>
            <person name="Kim D."/>
            <person name="Kim S."/>
            <person name="Ryu S."/>
            <person name="Song J.Y."/>
            <person name="Lee S.K."/>
        </authorList>
    </citation>
    <scope>NUCLEOTIDE SEQUENCE [LARGE SCALE GENOMIC DNA]</scope>
    <source>
        <tissue evidence="1">Muscle</tissue>
    </source>
</reference>
<sequence length="75" mass="8352">MRCYSSGSAHNPIAPYFGTRKASLPEILPTSMSFYLYVSRLRSPSRAPLSSARLSRLEGTERSKKSLLQCNSVIQ</sequence>
<proteinExistence type="predicted"/>
<dbReference type="AlphaFoldDB" id="A0A4Z2IH38"/>
<protein>
    <submittedName>
        <fullName evidence="1">Uncharacterized protein</fullName>
    </submittedName>
</protein>
<comment type="caution">
    <text evidence="1">The sequence shown here is derived from an EMBL/GenBank/DDBJ whole genome shotgun (WGS) entry which is preliminary data.</text>
</comment>
<gene>
    <name evidence="1" type="ORF">EYF80_012627</name>
</gene>
<organism evidence="1 2">
    <name type="scientific">Liparis tanakae</name>
    <name type="common">Tanaka's snailfish</name>
    <dbReference type="NCBI Taxonomy" id="230148"/>
    <lineage>
        <taxon>Eukaryota</taxon>
        <taxon>Metazoa</taxon>
        <taxon>Chordata</taxon>
        <taxon>Craniata</taxon>
        <taxon>Vertebrata</taxon>
        <taxon>Euteleostomi</taxon>
        <taxon>Actinopterygii</taxon>
        <taxon>Neopterygii</taxon>
        <taxon>Teleostei</taxon>
        <taxon>Neoteleostei</taxon>
        <taxon>Acanthomorphata</taxon>
        <taxon>Eupercaria</taxon>
        <taxon>Perciformes</taxon>
        <taxon>Cottioidei</taxon>
        <taxon>Cottales</taxon>
        <taxon>Liparidae</taxon>
        <taxon>Liparis</taxon>
    </lineage>
</organism>
<name>A0A4Z2IH38_9TELE</name>
<dbReference type="Proteomes" id="UP000314294">
    <property type="component" value="Unassembled WGS sequence"/>
</dbReference>
<keyword evidence="2" id="KW-1185">Reference proteome</keyword>
<accession>A0A4Z2IH38</accession>
<evidence type="ECO:0000313" key="1">
    <source>
        <dbReference type="EMBL" id="TNN77158.1"/>
    </source>
</evidence>